<gene>
    <name evidence="3" type="ORF">PG996_006779</name>
</gene>
<feature type="compositionally biased region" description="Basic and acidic residues" evidence="1">
    <location>
        <begin position="234"/>
        <end position="244"/>
    </location>
</feature>
<name>A0ABR1V8Y7_9PEZI</name>
<proteinExistence type="predicted"/>
<sequence length="287" mass="31887">MSDDLPCRIQCNGISNFGCMHLVLTYCNLTQIFYRAPSAAVSLRDEDSTVALSCTKGANNLVIDLFSSVGRSVDDPAAPMANQDTAYTITQGTPVIASEFGKVKPTNDIDNGWYCGSGFNQGYYHCSTCNSGDLKMCAPCVKAGRHCKDGEHWLVECKIKDGGLSVRSHTQAINTGWVLIRTKEATEHFTLSLTRTWVLDGRKWRRSDKKPRFSKVLYDYCHLCSATFPVDEPPERHEWEEHGAEAPPAEQPARDTGHFSFAPKYSKTPSEGPSPHVWVKTTSEERV</sequence>
<dbReference type="InterPro" id="IPR013087">
    <property type="entry name" value="Znf_C2H2_type"/>
</dbReference>
<evidence type="ECO:0000313" key="3">
    <source>
        <dbReference type="EMBL" id="KAK8067667.1"/>
    </source>
</evidence>
<organism evidence="3 4">
    <name type="scientific">Apiospora saccharicola</name>
    <dbReference type="NCBI Taxonomy" id="335842"/>
    <lineage>
        <taxon>Eukaryota</taxon>
        <taxon>Fungi</taxon>
        <taxon>Dikarya</taxon>
        <taxon>Ascomycota</taxon>
        <taxon>Pezizomycotina</taxon>
        <taxon>Sordariomycetes</taxon>
        <taxon>Xylariomycetidae</taxon>
        <taxon>Amphisphaeriales</taxon>
        <taxon>Apiosporaceae</taxon>
        <taxon>Apiospora</taxon>
    </lineage>
</organism>
<dbReference type="PROSITE" id="PS00028">
    <property type="entry name" value="ZINC_FINGER_C2H2_1"/>
    <property type="match status" value="1"/>
</dbReference>
<reference evidence="3 4" key="1">
    <citation type="submission" date="2023-01" db="EMBL/GenBank/DDBJ databases">
        <title>Analysis of 21 Apiospora genomes using comparative genomics revels a genus with tremendous synthesis potential of carbohydrate active enzymes and secondary metabolites.</title>
        <authorList>
            <person name="Sorensen T."/>
        </authorList>
    </citation>
    <scope>NUCLEOTIDE SEQUENCE [LARGE SCALE GENOMIC DNA]</scope>
    <source>
        <strain evidence="3 4">CBS 83171</strain>
    </source>
</reference>
<keyword evidence="4" id="KW-1185">Reference proteome</keyword>
<feature type="region of interest" description="Disordered" evidence="1">
    <location>
        <begin position="234"/>
        <end position="287"/>
    </location>
</feature>
<evidence type="ECO:0000313" key="4">
    <source>
        <dbReference type="Proteomes" id="UP001446871"/>
    </source>
</evidence>
<accession>A0ABR1V8Y7</accession>
<dbReference type="EMBL" id="JAQQWM010000004">
    <property type="protein sequence ID" value="KAK8067667.1"/>
    <property type="molecule type" value="Genomic_DNA"/>
</dbReference>
<evidence type="ECO:0000259" key="2">
    <source>
        <dbReference type="PROSITE" id="PS00028"/>
    </source>
</evidence>
<protein>
    <recommendedName>
        <fullName evidence="2">C2H2-type domain-containing protein</fullName>
    </recommendedName>
</protein>
<comment type="caution">
    <text evidence="3">The sequence shown here is derived from an EMBL/GenBank/DDBJ whole genome shotgun (WGS) entry which is preliminary data.</text>
</comment>
<feature type="domain" description="C2H2-type" evidence="2">
    <location>
        <begin position="221"/>
        <end position="242"/>
    </location>
</feature>
<dbReference type="Proteomes" id="UP001446871">
    <property type="component" value="Unassembled WGS sequence"/>
</dbReference>
<evidence type="ECO:0000256" key="1">
    <source>
        <dbReference type="SAM" id="MobiDB-lite"/>
    </source>
</evidence>